<keyword evidence="2" id="KW-0805">Transcription regulation</keyword>
<dbReference type="PRINTS" id="PR00039">
    <property type="entry name" value="HTHLYSR"/>
</dbReference>
<dbReference type="GO" id="GO:0003700">
    <property type="term" value="F:DNA-binding transcription factor activity"/>
    <property type="evidence" value="ECO:0007669"/>
    <property type="project" value="InterPro"/>
</dbReference>
<dbReference type="SUPFAM" id="SSF53850">
    <property type="entry name" value="Periplasmic binding protein-like II"/>
    <property type="match status" value="1"/>
</dbReference>
<gene>
    <name evidence="6" type="ORF">N177_2985</name>
</gene>
<dbReference type="PANTHER" id="PTHR30537">
    <property type="entry name" value="HTH-TYPE TRANSCRIPTIONAL REGULATOR"/>
    <property type="match status" value="1"/>
</dbReference>
<dbReference type="PROSITE" id="PS50931">
    <property type="entry name" value="HTH_LYSR"/>
    <property type="match status" value="1"/>
</dbReference>
<dbReference type="eggNOG" id="COG0583">
    <property type="taxonomic scope" value="Bacteria"/>
</dbReference>
<evidence type="ECO:0000313" key="7">
    <source>
        <dbReference type="Proteomes" id="UP000017819"/>
    </source>
</evidence>
<dbReference type="RefSeq" id="WP_023433108.1">
    <property type="nucleotide sequence ID" value="NZ_AWXZ01000038.1"/>
</dbReference>
<dbReference type="InterPro" id="IPR036388">
    <property type="entry name" value="WH-like_DNA-bd_sf"/>
</dbReference>
<dbReference type="Pfam" id="PF00126">
    <property type="entry name" value="HTH_1"/>
    <property type="match status" value="1"/>
</dbReference>
<dbReference type="FunFam" id="1.10.10.10:FF:000001">
    <property type="entry name" value="LysR family transcriptional regulator"/>
    <property type="match status" value="1"/>
</dbReference>
<evidence type="ECO:0000256" key="2">
    <source>
        <dbReference type="ARBA" id="ARBA00023015"/>
    </source>
</evidence>
<dbReference type="Gene3D" id="3.40.190.10">
    <property type="entry name" value="Periplasmic binding protein-like II"/>
    <property type="match status" value="2"/>
</dbReference>
<name>V4RKH0_9HYPH</name>
<dbReference type="EMBL" id="AWXZ01000038">
    <property type="protein sequence ID" value="ESR23755.1"/>
    <property type="molecule type" value="Genomic_DNA"/>
</dbReference>
<dbReference type="InterPro" id="IPR036390">
    <property type="entry name" value="WH_DNA-bd_sf"/>
</dbReference>
<evidence type="ECO:0000313" key="6">
    <source>
        <dbReference type="EMBL" id="ESR23755.1"/>
    </source>
</evidence>
<evidence type="ECO:0000256" key="4">
    <source>
        <dbReference type="ARBA" id="ARBA00023163"/>
    </source>
</evidence>
<dbReference type="Proteomes" id="UP000017819">
    <property type="component" value="Unassembled WGS sequence"/>
</dbReference>
<evidence type="ECO:0000256" key="1">
    <source>
        <dbReference type="ARBA" id="ARBA00009437"/>
    </source>
</evidence>
<sequence>MDNLRRILPSAGALVVFEAAGRLGGFTAAARELGMSQAAVSYAVRGLEEQLGVPLFRRAHRRVVLTDAGARFFADVTQGLSQIRRSAEELRAQVQGRHVTLAASTAFASLWMTPRLQRLREDLPGVDLRIQTSDRDLDLRTERIQLGIRGGTPGEWPDCDASPFAVEEIDAVASPAYLRSNGHPETPEELVRHRLIHLDEPHRPAATWTEWFRSAGVDPRHTPRGLVVNDYALVIQAVMEGQGVALGWRHLTARLVETGLLVRVGAHSLKTGRAFYVVWNTAHDLPRTALEVRDWLLRQSEAP</sequence>
<dbReference type="Pfam" id="PF03466">
    <property type="entry name" value="LysR_substrate"/>
    <property type="match status" value="1"/>
</dbReference>
<keyword evidence="7" id="KW-1185">Reference proteome</keyword>
<accession>V4RKH0</accession>
<reference evidence="6 7" key="1">
    <citation type="journal article" date="2014" name="Genome Announc.">
        <title>Draft Genome Sequence of Lutibaculum baratangense Strain AMV1T, Isolated from a Mud Volcano in Andamans, India.</title>
        <authorList>
            <person name="Singh A."/>
            <person name="Sreenivas A."/>
            <person name="Sathyanarayana Reddy G."/>
            <person name="Pinnaka A.K."/>
            <person name="Shivaji S."/>
        </authorList>
    </citation>
    <scope>NUCLEOTIDE SEQUENCE [LARGE SCALE GENOMIC DNA]</scope>
    <source>
        <strain evidence="6 7">AMV1</strain>
    </source>
</reference>
<dbReference type="CDD" id="cd08432">
    <property type="entry name" value="PBP2_GcdR_TrpI_HvrB_AmpR_like"/>
    <property type="match status" value="1"/>
</dbReference>
<dbReference type="InterPro" id="IPR005119">
    <property type="entry name" value="LysR_subst-bd"/>
</dbReference>
<dbReference type="AlphaFoldDB" id="V4RKH0"/>
<feature type="domain" description="HTH lysR-type" evidence="5">
    <location>
        <begin position="9"/>
        <end position="66"/>
    </location>
</feature>
<dbReference type="InterPro" id="IPR000847">
    <property type="entry name" value="LysR_HTH_N"/>
</dbReference>
<organism evidence="6 7">
    <name type="scientific">Lutibaculum baratangense AMV1</name>
    <dbReference type="NCBI Taxonomy" id="631454"/>
    <lineage>
        <taxon>Bacteria</taxon>
        <taxon>Pseudomonadati</taxon>
        <taxon>Pseudomonadota</taxon>
        <taxon>Alphaproteobacteria</taxon>
        <taxon>Hyphomicrobiales</taxon>
        <taxon>Tepidamorphaceae</taxon>
        <taxon>Lutibaculum</taxon>
    </lineage>
</organism>
<keyword evidence="3" id="KW-0238">DNA-binding</keyword>
<comment type="caution">
    <text evidence="6">The sequence shown here is derived from an EMBL/GenBank/DDBJ whole genome shotgun (WGS) entry which is preliminary data.</text>
</comment>
<evidence type="ECO:0000259" key="5">
    <source>
        <dbReference type="PROSITE" id="PS50931"/>
    </source>
</evidence>
<dbReference type="GO" id="GO:0006351">
    <property type="term" value="P:DNA-templated transcription"/>
    <property type="evidence" value="ECO:0007669"/>
    <property type="project" value="TreeGrafter"/>
</dbReference>
<evidence type="ECO:0000256" key="3">
    <source>
        <dbReference type="ARBA" id="ARBA00023125"/>
    </source>
</evidence>
<dbReference type="Gene3D" id="1.10.10.10">
    <property type="entry name" value="Winged helix-like DNA-binding domain superfamily/Winged helix DNA-binding domain"/>
    <property type="match status" value="1"/>
</dbReference>
<dbReference type="STRING" id="631454.N177_2985"/>
<dbReference type="OrthoDB" id="9804958at2"/>
<proteinExistence type="inferred from homology"/>
<dbReference type="SUPFAM" id="SSF46785">
    <property type="entry name" value="Winged helix' DNA-binding domain"/>
    <property type="match status" value="1"/>
</dbReference>
<keyword evidence="4" id="KW-0804">Transcription</keyword>
<dbReference type="InterPro" id="IPR058163">
    <property type="entry name" value="LysR-type_TF_proteobact-type"/>
</dbReference>
<dbReference type="PANTHER" id="PTHR30537:SF74">
    <property type="entry name" value="HTH-TYPE TRANSCRIPTIONAL REGULATOR TRPI"/>
    <property type="match status" value="1"/>
</dbReference>
<protein>
    <submittedName>
        <fullName evidence="6">Transcriptional regulator</fullName>
    </submittedName>
</protein>
<dbReference type="GO" id="GO:0043565">
    <property type="term" value="F:sequence-specific DNA binding"/>
    <property type="evidence" value="ECO:0007669"/>
    <property type="project" value="TreeGrafter"/>
</dbReference>
<comment type="similarity">
    <text evidence="1">Belongs to the LysR transcriptional regulatory family.</text>
</comment>